<protein>
    <recommendedName>
        <fullName evidence="20">CFEM domain-containing protein</fullName>
    </recommendedName>
</protein>
<feature type="disulfide bond" evidence="15">
    <location>
        <begin position="62"/>
        <end position="93"/>
    </location>
</feature>
<gene>
    <name evidence="21" type="ORF">CTRG_03125</name>
</gene>
<feature type="compositionally biased region" description="Polar residues" evidence="17">
    <location>
        <begin position="811"/>
        <end position="822"/>
    </location>
</feature>
<dbReference type="STRING" id="294747.C5MAN3"/>
<feature type="coiled-coil region" evidence="16">
    <location>
        <begin position="976"/>
        <end position="1003"/>
    </location>
</feature>
<feature type="chain" id="PRO_5002953346" description="CFEM domain-containing protein" evidence="19">
    <location>
        <begin position="18"/>
        <end position="1076"/>
    </location>
</feature>
<evidence type="ECO:0000256" key="14">
    <source>
        <dbReference type="ARBA" id="ARBA00023288"/>
    </source>
</evidence>
<keyword evidence="14" id="KW-0449">Lipoprotein</keyword>
<feature type="disulfide bond" evidence="15">
    <location>
        <begin position="444"/>
        <end position="477"/>
    </location>
</feature>
<evidence type="ECO:0000256" key="10">
    <source>
        <dbReference type="ARBA" id="ARBA00023004"/>
    </source>
</evidence>
<dbReference type="eggNOG" id="ENOG502SD7M">
    <property type="taxonomic scope" value="Eukaryota"/>
</dbReference>
<dbReference type="GO" id="GO:0098552">
    <property type="term" value="C:side of membrane"/>
    <property type="evidence" value="ECO:0007669"/>
    <property type="project" value="UniProtKB-KW"/>
</dbReference>
<dbReference type="PROSITE" id="PS52012">
    <property type="entry name" value="CFEM"/>
    <property type="match status" value="3"/>
</dbReference>
<dbReference type="Proteomes" id="UP000002037">
    <property type="component" value="Unassembled WGS sequence"/>
</dbReference>
<feature type="domain" description="CFEM" evidence="20">
    <location>
        <begin position="219"/>
        <end position="330"/>
    </location>
</feature>
<evidence type="ECO:0000256" key="5">
    <source>
        <dbReference type="ARBA" id="ARBA00022525"/>
    </source>
</evidence>
<proteinExistence type="inferred from homology"/>
<name>C5MAN3_CANTT</name>
<feature type="binding site" description="axial binding residue" evidence="15">
    <location>
        <position position="265"/>
    </location>
    <ligand>
        <name>heme</name>
        <dbReference type="ChEBI" id="CHEBI:30413"/>
    </ligand>
    <ligandPart>
        <name>Fe</name>
        <dbReference type="ChEBI" id="CHEBI:18248"/>
    </ligandPart>
</feature>
<evidence type="ECO:0000256" key="15">
    <source>
        <dbReference type="PROSITE-ProRule" id="PRU01356"/>
    </source>
</evidence>
<feature type="disulfide bond" evidence="15">
    <location>
        <begin position="81"/>
        <end position="114"/>
    </location>
</feature>
<accession>C5MAN3</accession>
<keyword evidence="18" id="KW-1133">Transmembrane helix</keyword>
<feature type="disulfide bond" evidence="15">
    <location>
        <begin position="251"/>
        <end position="282"/>
    </location>
</feature>
<evidence type="ECO:0000256" key="4">
    <source>
        <dbReference type="ARBA" id="ARBA00022475"/>
    </source>
</evidence>
<evidence type="ECO:0000256" key="17">
    <source>
        <dbReference type="SAM" id="MobiDB-lite"/>
    </source>
</evidence>
<feature type="compositionally biased region" description="Low complexity" evidence="17">
    <location>
        <begin position="684"/>
        <end position="706"/>
    </location>
</feature>
<keyword evidence="13" id="KW-0325">Glycoprotein</keyword>
<feature type="region of interest" description="Disordered" evidence="17">
    <location>
        <begin position="340"/>
        <end position="395"/>
    </location>
</feature>
<feature type="domain" description="CFEM" evidence="20">
    <location>
        <begin position="30"/>
        <end position="141"/>
    </location>
</feature>
<dbReference type="GO" id="GO:0005886">
    <property type="term" value="C:plasma membrane"/>
    <property type="evidence" value="ECO:0007669"/>
    <property type="project" value="UniProtKB-SubCell"/>
</dbReference>
<keyword evidence="22" id="KW-1185">Reference proteome</keyword>
<evidence type="ECO:0000256" key="3">
    <source>
        <dbReference type="ARBA" id="ARBA00010031"/>
    </source>
</evidence>
<evidence type="ECO:0000256" key="1">
    <source>
        <dbReference type="ARBA" id="ARBA00004609"/>
    </source>
</evidence>
<feature type="disulfide bond" evidence="15">
    <location>
        <begin position="58"/>
        <end position="98"/>
    </location>
</feature>
<evidence type="ECO:0000256" key="8">
    <source>
        <dbReference type="ARBA" id="ARBA00022723"/>
    </source>
</evidence>
<feature type="disulfide bond" evidence="15">
    <location>
        <begin position="435"/>
        <end position="442"/>
    </location>
</feature>
<dbReference type="GO" id="GO:0046872">
    <property type="term" value="F:metal ion binding"/>
    <property type="evidence" value="ECO:0007669"/>
    <property type="project" value="UniProtKB-UniRule"/>
</dbReference>
<feature type="compositionally biased region" description="Low complexity" evidence="17">
    <location>
        <begin position="340"/>
        <end position="365"/>
    </location>
</feature>
<evidence type="ECO:0000256" key="12">
    <source>
        <dbReference type="ARBA" id="ARBA00023157"/>
    </source>
</evidence>
<keyword evidence="16" id="KW-0175">Coiled coil</keyword>
<feature type="binding site" description="axial binding residue" evidence="15">
    <location>
        <position position="76"/>
    </location>
    <ligand>
        <name>heme</name>
        <dbReference type="ChEBI" id="CHEBI:30413"/>
    </ligand>
    <ligandPart>
        <name>Fe</name>
        <dbReference type="ChEBI" id="CHEBI:18248"/>
    </ligandPart>
</feature>
<sequence length="1076" mass="109448">MKFSVATTIAFASLAYAEAPAPAVTQAPTEPKIVARAVSRTASINGFSDPLYDAVPECAQACLVRSTSNTPCPYWDAGCLCVMPQFAGPIGLCIAENCKGEEVVSATSLANSVCSSAGVPSPYWRIPSSVSDSLDYAATAIPSSEASSEAEATSSAAADESSPVVESSSVKESSPVVEESSTVKESSPVVESSSEQPQETESSAAPESSITDAPESQSSSSATTTAVIRTASINGFADPLYDAVPECAQACLVRSTSNTPCPYWDAGCLCVMPQFAGPIGLCIAENCKGEEVVSATSLANSVCSSAGVPSPYWRIPSSVSDSLDYAATAIPTSDASSEAIATSSAVAEESSAVEESSTVAEASSEQPQETGSSIVPESSVTDAPETSTTNGDSGFTQYPSVAKTASYNGFADPIYDSVPDCAKDCLKQSTSNTPCPYWDTGCLCVMPQFGGPIGKCIAEQCQGEEVVSATSLASSMCSSAGVWEPYWMIPSSVKDSLDYAATAVPTSEASSEAVATSSVEEVSSVEQPQETESASSAEPSSTVEETSDVASSASDVPSETPSLVTCYINNEAVAEVDYETGICDFELPSDLDPFFNFVSAEDYNIQYYYARVNGNQFTNDIRSAGRVISIPAKTLYKLVTRVHEVLLQQSAGAQKRDEVDDFLDSVADTDGTDTGIDLSVDVTASSSSSEADTATSSLSESSAGESGAVSSASASASASAEESAAASASADESSAASASAEESVASSASAEESAAASASAEESSAASASAEESVASSASAEESAAASASADESAAASASAEESVASSASATTFGSDSVSDVASSELPGTITVTETCTDDEGHVTTETVIITSHVTEYCEQTSASAVQSSACDEQSSAKSEQSSASEEQDKVVTTIYSCESAKSSLESVKSSAESAHKTEIVASCESELSSINSVESVAYVTLTSLIEVQESCIAKQTSLAQVQSSAASVQLSAAHAQESSRAVENAESAVAEASKAADEIQTVVEYITLTVENGASEKPTGVVASTITSVSLQTESTDEQSSSTSPAVEIANAGASLTASAFALIVSTGIFFGLLI</sequence>
<feature type="disulfide bond" evidence="15">
    <location>
        <begin position="72"/>
        <end position="79"/>
    </location>
</feature>
<comment type="subcellular location">
    <subcellularLocation>
        <location evidence="1">Cell membrane</location>
        <topology evidence="1">Lipid-anchor</topology>
        <topology evidence="1">GPI-anchor</topology>
    </subcellularLocation>
    <subcellularLocation>
        <location evidence="2">Secreted</location>
    </subcellularLocation>
</comment>
<feature type="region of interest" description="Disordered" evidence="17">
    <location>
        <begin position="510"/>
        <end position="560"/>
    </location>
</feature>
<feature type="binding site" description="axial binding residue" evidence="15">
    <location>
        <position position="439"/>
    </location>
    <ligand>
        <name>heme</name>
        <dbReference type="ChEBI" id="CHEBI:30413"/>
    </ligand>
    <ligandPart>
        <name>Fe</name>
        <dbReference type="ChEBI" id="CHEBI:18248"/>
    </ligandPart>
</feature>
<reference evidence="21 22" key="1">
    <citation type="journal article" date="2009" name="Nature">
        <title>Evolution of pathogenicity and sexual reproduction in eight Candida genomes.</title>
        <authorList>
            <person name="Butler G."/>
            <person name="Rasmussen M.D."/>
            <person name="Lin M.F."/>
            <person name="Santos M.A."/>
            <person name="Sakthikumar S."/>
            <person name="Munro C.A."/>
            <person name="Rheinbay E."/>
            <person name="Grabherr M."/>
            <person name="Forche A."/>
            <person name="Reedy J.L."/>
            <person name="Agrafioti I."/>
            <person name="Arnaud M.B."/>
            <person name="Bates S."/>
            <person name="Brown A.J."/>
            <person name="Brunke S."/>
            <person name="Costanzo M.C."/>
            <person name="Fitzpatrick D.A."/>
            <person name="de Groot P.W."/>
            <person name="Harris D."/>
            <person name="Hoyer L.L."/>
            <person name="Hube B."/>
            <person name="Klis F.M."/>
            <person name="Kodira C."/>
            <person name="Lennard N."/>
            <person name="Logue M.E."/>
            <person name="Martin R."/>
            <person name="Neiman A.M."/>
            <person name="Nikolaou E."/>
            <person name="Quail M.A."/>
            <person name="Quinn J."/>
            <person name="Santos M.C."/>
            <person name="Schmitzberger F.F."/>
            <person name="Sherlock G."/>
            <person name="Shah P."/>
            <person name="Silverstein K.A."/>
            <person name="Skrzypek M.S."/>
            <person name="Soll D."/>
            <person name="Staggs R."/>
            <person name="Stansfield I."/>
            <person name="Stumpf M.P."/>
            <person name="Sudbery P.E."/>
            <person name="Srikantha T."/>
            <person name="Zeng Q."/>
            <person name="Berman J."/>
            <person name="Berriman M."/>
            <person name="Heitman J."/>
            <person name="Gow N.A."/>
            <person name="Lorenz M.C."/>
            <person name="Birren B.W."/>
            <person name="Kellis M."/>
            <person name="Cuomo C.A."/>
        </authorList>
    </citation>
    <scope>NUCLEOTIDE SEQUENCE [LARGE SCALE GENOMIC DNA]</scope>
    <source>
        <strain evidence="22">ATCC MYA-3404 / T1</strain>
    </source>
</reference>
<feature type="disulfide bond" evidence="15">
    <location>
        <begin position="247"/>
        <end position="287"/>
    </location>
</feature>
<feature type="region of interest" description="Disordered" evidence="17">
    <location>
        <begin position="802"/>
        <end position="826"/>
    </location>
</feature>
<keyword evidence="11 18" id="KW-0472">Membrane</keyword>
<evidence type="ECO:0000256" key="18">
    <source>
        <dbReference type="SAM" id="Phobius"/>
    </source>
</evidence>
<evidence type="ECO:0000259" key="20">
    <source>
        <dbReference type="PROSITE" id="PS52012"/>
    </source>
</evidence>
<feature type="signal peptide" evidence="19">
    <location>
        <begin position="1"/>
        <end position="17"/>
    </location>
</feature>
<keyword evidence="12 15" id="KW-1015">Disulfide bond</keyword>
<feature type="transmembrane region" description="Helical" evidence="18">
    <location>
        <begin position="1053"/>
        <end position="1075"/>
    </location>
</feature>
<feature type="compositionally biased region" description="Low complexity" evidence="17">
    <location>
        <begin position="211"/>
        <end position="223"/>
    </location>
</feature>
<dbReference type="GeneID" id="8299753"/>
<dbReference type="AlphaFoldDB" id="C5MAN3"/>
<evidence type="ECO:0000256" key="13">
    <source>
        <dbReference type="ARBA" id="ARBA00023180"/>
    </source>
</evidence>
<evidence type="ECO:0000256" key="11">
    <source>
        <dbReference type="ARBA" id="ARBA00023136"/>
    </source>
</evidence>
<feature type="domain" description="CFEM" evidence="20">
    <location>
        <begin position="393"/>
        <end position="504"/>
    </location>
</feature>
<dbReference type="EMBL" id="GG692398">
    <property type="protein sequence ID" value="EER32700.1"/>
    <property type="molecule type" value="Genomic_DNA"/>
</dbReference>
<dbReference type="SMART" id="SM00747">
    <property type="entry name" value="CFEM"/>
    <property type="match status" value="3"/>
</dbReference>
<feature type="disulfide bond" evidence="15">
    <location>
        <begin position="425"/>
        <end position="456"/>
    </location>
</feature>
<dbReference type="InterPro" id="IPR051735">
    <property type="entry name" value="CFEM_domain"/>
</dbReference>
<feature type="disulfide bond" evidence="15">
    <location>
        <begin position="421"/>
        <end position="461"/>
    </location>
</feature>
<feature type="disulfide bond" evidence="15">
    <location>
        <begin position="261"/>
        <end position="268"/>
    </location>
</feature>
<feature type="region of interest" description="Disordered" evidence="17">
    <location>
        <begin position="142"/>
        <end position="223"/>
    </location>
</feature>
<keyword evidence="8 15" id="KW-0479">Metal-binding</keyword>
<dbReference type="PANTHER" id="PTHR37928:SF2">
    <property type="entry name" value="GPI ANCHORED CFEM DOMAIN PROTEIN (AFU_ORTHOLOGUE AFUA_6G10580)"/>
    <property type="match status" value="1"/>
</dbReference>
<dbReference type="OrthoDB" id="4026321at2759"/>
<dbReference type="VEuPathDB" id="FungiDB:CTRG_03125"/>
<evidence type="ECO:0000256" key="6">
    <source>
        <dbReference type="ARBA" id="ARBA00022617"/>
    </source>
</evidence>
<keyword evidence="7" id="KW-0336">GPI-anchor</keyword>
<keyword evidence="6 15" id="KW-0349">Heme</keyword>
<keyword evidence="18" id="KW-0812">Transmembrane</keyword>
<evidence type="ECO:0000256" key="9">
    <source>
        <dbReference type="ARBA" id="ARBA00022729"/>
    </source>
</evidence>
<dbReference type="KEGG" id="ctp:CTRG_03125"/>
<feature type="region of interest" description="Disordered" evidence="17">
    <location>
        <begin position="668"/>
        <end position="706"/>
    </location>
</feature>
<evidence type="ECO:0000313" key="22">
    <source>
        <dbReference type="Proteomes" id="UP000002037"/>
    </source>
</evidence>
<feature type="compositionally biased region" description="Polar residues" evidence="17">
    <location>
        <begin position="366"/>
        <end position="395"/>
    </location>
</feature>
<feature type="compositionally biased region" description="Low complexity" evidence="17">
    <location>
        <begin position="142"/>
        <end position="203"/>
    </location>
</feature>
<keyword evidence="10 15" id="KW-0408">Iron</keyword>
<keyword evidence="5" id="KW-0964">Secreted</keyword>
<dbReference type="InterPro" id="IPR008427">
    <property type="entry name" value="Extracellular_membr_CFEM_dom"/>
</dbReference>
<dbReference type="RefSeq" id="XP_002548828.1">
    <property type="nucleotide sequence ID" value="XM_002548782.1"/>
</dbReference>
<evidence type="ECO:0000256" key="7">
    <source>
        <dbReference type="ARBA" id="ARBA00022622"/>
    </source>
</evidence>
<evidence type="ECO:0000256" key="16">
    <source>
        <dbReference type="SAM" id="Coils"/>
    </source>
</evidence>
<evidence type="ECO:0000256" key="2">
    <source>
        <dbReference type="ARBA" id="ARBA00004613"/>
    </source>
</evidence>
<dbReference type="GO" id="GO:0005576">
    <property type="term" value="C:extracellular region"/>
    <property type="evidence" value="ECO:0007669"/>
    <property type="project" value="UniProtKB-SubCell"/>
</dbReference>
<keyword evidence="4" id="KW-1003">Cell membrane</keyword>
<keyword evidence="9 19" id="KW-0732">Signal</keyword>
<organism evidence="21 22">
    <name type="scientific">Candida tropicalis (strain ATCC MYA-3404 / T1)</name>
    <name type="common">Yeast</name>
    <dbReference type="NCBI Taxonomy" id="294747"/>
    <lineage>
        <taxon>Eukaryota</taxon>
        <taxon>Fungi</taxon>
        <taxon>Dikarya</taxon>
        <taxon>Ascomycota</taxon>
        <taxon>Saccharomycotina</taxon>
        <taxon>Pichiomycetes</taxon>
        <taxon>Debaryomycetaceae</taxon>
        <taxon>Candida/Lodderomyces clade</taxon>
        <taxon>Candida</taxon>
    </lineage>
</organism>
<feature type="region of interest" description="Disordered" evidence="17">
    <location>
        <begin position="741"/>
        <end position="774"/>
    </location>
</feature>
<dbReference type="PANTHER" id="PTHR37928">
    <property type="entry name" value="CFEM DOMAIN PROTEIN (AFU_ORTHOLOGUE AFUA_6G14090)"/>
    <property type="match status" value="1"/>
</dbReference>
<comment type="similarity">
    <text evidence="3">Belongs to the RBT5 family.</text>
</comment>
<dbReference type="Pfam" id="PF05730">
    <property type="entry name" value="CFEM"/>
    <property type="match status" value="3"/>
</dbReference>
<evidence type="ECO:0000313" key="21">
    <source>
        <dbReference type="EMBL" id="EER32700.1"/>
    </source>
</evidence>
<feature type="compositionally biased region" description="Low complexity" evidence="17">
    <location>
        <begin position="510"/>
        <end position="556"/>
    </location>
</feature>
<dbReference type="HOGENOM" id="CLU_010164_0_0_1"/>
<feature type="disulfide bond" evidence="15">
    <location>
        <begin position="270"/>
        <end position="303"/>
    </location>
</feature>
<evidence type="ECO:0000256" key="19">
    <source>
        <dbReference type="SAM" id="SignalP"/>
    </source>
</evidence>